<gene>
    <name evidence="1" type="ORF">GDO81_026589</name>
</gene>
<organism evidence="1 2">
    <name type="scientific">Engystomops pustulosus</name>
    <name type="common">Tungara frog</name>
    <name type="synonym">Physalaemus pustulosus</name>
    <dbReference type="NCBI Taxonomy" id="76066"/>
    <lineage>
        <taxon>Eukaryota</taxon>
        <taxon>Metazoa</taxon>
        <taxon>Chordata</taxon>
        <taxon>Craniata</taxon>
        <taxon>Vertebrata</taxon>
        <taxon>Euteleostomi</taxon>
        <taxon>Amphibia</taxon>
        <taxon>Batrachia</taxon>
        <taxon>Anura</taxon>
        <taxon>Neobatrachia</taxon>
        <taxon>Hyloidea</taxon>
        <taxon>Leptodactylidae</taxon>
        <taxon>Leiuperinae</taxon>
        <taxon>Engystomops</taxon>
    </lineage>
</organism>
<reference evidence="1" key="1">
    <citation type="thesis" date="2020" institute="ProQuest LLC" country="789 East Eisenhower Parkway, Ann Arbor, MI, USA">
        <title>Comparative Genomics and Chromosome Evolution.</title>
        <authorList>
            <person name="Mudd A.B."/>
        </authorList>
    </citation>
    <scope>NUCLEOTIDE SEQUENCE</scope>
    <source>
        <strain evidence="1">237g6f4</strain>
        <tissue evidence="1">Blood</tissue>
    </source>
</reference>
<dbReference type="EMBL" id="WNYA01045535">
    <property type="protein sequence ID" value="KAG8536339.1"/>
    <property type="molecule type" value="Genomic_DNA"/>
</dbReference>
<proteinExistence type="predicted"/>
<accession>A0AAV6YM41</accession>
<sequence>MSGKKRRHWETLVTEQTRVGQLAGVDPVVRLQDQGAVKSPLTVSTFQRLLHLRLPPGRASAGLSSCGFSRGSLLFPPPGFPLLRSAGSQSGSRMSGWF</sequence>
<evidence type="ECO:0000313" key="1">
    <source>
        <dbReference type="EMBL" id="KAG8536339.1"/>
    </source>
</evidence>
<comment type="caution">
    <text evidence="1">The sequence shown here is derived from an EMBL/GenBank/DDBJ whole genome shotgun (WGS) entry which is preliminary data.</text>
</comment>
<name>A0AAV6YM41_ENGPU</name>
<evidence type="ECO:0000313" key="2">
    <source>
        <dbReference type="Proteomes" id="UP000824782"/>
    </source>
</evidence>
<dbReference type="AlphaFoldDB" id="A0AAV6YM41"/>
<dbReference type="Proteomes" id="UP000824782">
    <property type="component" value="Unassembled WGS sequence"/>
</dbReference>
<protein>
    <submittedName>
        <fullName evidence="1">Uncharacterized protein</fullName>
    </submittedName>
</protein>
<keyword evidence="2" id="KW-1185">Reference proteome</keyword>